<feature type="domain" description="Trafficking protein particle complex subunit 11 C-terminal" evidence="1">
    <location>
        <begin position="396"/>
        <end position="436"/>
    </location>
</feature>
<sequence>MDRKKIIQEIEGVRELIDNGESSSALPILLELKNKISETRFYPLLDSILPLLINILEKEKDYTELSLLYLLRNSRYIHSIEKDTRFREFSEFVDRVPETHVTIPPQYVNIIPLGNSFRYLLNYDNNLHLICDLVSYFSQQIHIDDISIEFISNNGQNSHTISLGDITLNPQKYERRKVDYDISPTTVYEKVNAIIYIIGNLTVRIEKEFNADVNINSLQSAKGQQTANGQDKSPFHFEWHLFDQNLCPTADQFVEVGAPIIAEMTITNNLENEVVISNITSLSTEILNLDVSNESENSDLPIELFPGENYVFRSRIKEECDASFTINYTTENSNDPRIFEFSIGKFTQFNRLLTMVFNSPPYAVKGKPFDTFLSIEFNDSKIPYVQVFIDIVMPTTFFAKCPSRKSFYLFNGQKKEIKFTFVALSVGAMTLPEIYVNNLSIRENKSRLFLAPIVVTF</sequence>
<dbReference type="EMBL" id="JAPFFF010000021">
    <property type="protein sequence ID" value="KAK8854093.1"/>
    <property type="molecule type" value="Genomic_DNA"/>
</dbReference>
<evidence type="ECO:0000313" key="2">
    <source>
        <dbReference type="EMBL" id="KAK8834985.1"/>
    </source>
</evidence>
<protein>
    <recommendedName>
        <fullName evidence="1">Trafficking protein particle complex subunit 11 C-terminal domain-containing protein</fullName>
    </recommendedName>
</protein>
<reference evidence="3 4" key="1">
    <citation type="submission" date="2024-04" db="EMBL/GenBank/DDBJ databases">
        <title>Tritrichomonas musculus Genome.</title>
        <authorList>
            <person name="Alves-Ferreira E."/>
            <person name="Grigg M."/>
            <person name="Lorenzi H."/>
            <person name="Galac M."/>
        </authorList>
    </citation>
    <scope>NUCLEOTIDE SEQUENCE [LARGE SCALE GENOMIC DNA]</scope>
    <source>
        <strain evidence="3 4">EAF2021</strain>
    </source>
</reference>
<proteinExistence type="predicted"/>
<dbReference type="InterPro" id="IPR025876">
    <property type="entry name" value="TRAPPC11_C"/>
</dbReference>
<evidence type="ECO:0000313" key="3">
    <source>
        <dbReference type="EMBL" id="KAK8854093.1"/>
    </source>
</evidence>
<evidence type="ECO:0000259" key="1">
    <source>
        <dbReference type="Pfam" id="PF12742"/>
    </source>
</evidence>
<keyword evidence="4" id="KW-1185">Reference proteome</keyword>
<dbReference type="Proteomes" id="UP001470230">
    <property type="component" value="Unassembled WGS sequence"/>
</dbReference>
<evidence type="ECO:0000313" key="4">
    <source>
        <dbReference type="Proteomes" id="UP001470230"/>
    </source>
</evidence>
<name>A0ABR2HXJ1_9EUKA</name>
<gene>
    <name evidence="3" type="ORF">M9Y10_016643</name>
    <name evidence="2" type="ORF">M9Y10_019961</name>
</gene>
<comment type="caution">
    <text evidence="3">The sequence shown here is derived from an EMBL/GenBank/DDBJ whole genome shotgun (WGS) entry which is preliminary data.</text>
</comment>
<dbReference type="Pfam" id="PF12742">
    <property type="entry name" value="Gryzun-like"/>
    <property type="match status" value="1"/>
</dbReference>
<organism evidence="3 4">
    <name type="scientific">Tritrichomonas musculus</name>
    <dbReference type="NCBI Taxonomy" id="1915356"/>
    <lineage>
        <taxon>Eukaryota</taxon>
        <taxon>Metamonada</taxon>
        <taxon>Parabasalia</taxon>
        <taxon>Tritrichomonadida</taxon>
        <taxon>Tritrichomonadidae</taxon>
        <taxon>Tritrichomonas</taxon>
    </lineage>
</organism>
<dbReference type="EMBL" id="JAPFFF010000255">
    <property type="protein sequence ID" value="KAK8834985.1"/>
    <property type="molecule type" value="Genomic_DNA"/>
</dbReference>
<accession>A0ABR2HXJ1</accession>